<name>A0ABR0NLE2_GOSAR</name>
<proteinExistence type="predicted"/>
<evidence type="ECO:0008006" key="8">
    <source>
        <dbReference type="Google" id="ProtNLM"/>
    </source>
</evidence>
<sequence>MNMGNANGEDAIEALQAQAHIWRHAFNFVSFMSLKCALDLGIFDIIHDHGKPITITELVAGIQMLSPTKSCDIYRLMRILVHSGFFARQKPGNDAQEEGYALTNSSRILLKNNPFCITPTLKATMDPIITKPWSFLGTWFQNDEHTPFATAYGETLWDYFTHDPQLQDLINDGLASDSQLVTSVLVDKCKGAFHGLNSLVDVGGGTGTTAKAIADTFPHMECTVFDLPHIVAGLQGSKNLKYVGGNMFEAFPTGDAILLKKVLHDWNDEGCLTILKRCKEAISSQDHKVERKLIIVDIVVRENEQVNDEASSLTKTQLFFDMLMLVLVAGKERREEEWAKLLLAAGFSSYKITPIVGFTSVIEILKTNKTSAKMNMGNANGEDAIEALQAQAHIWRHAFNFVSFMSLKCALDLGILDIIHNHGKPMTITELVAALQMLNPTKACDIYRLIRILVHSDFFARQKLDNDAQEEGYVLTNSSRMLLKNNPFCITPTLKATMDPIITKPWSFLGTWFQNDDHTPFATAYGKTLWDYFTHDPQLKDLINDGLASDSQLVTTVLVDKCKGAFEGLDSLVDVGGGTGTTAKAIADTFPLMECTVFDLPNIVAGLQGSKNLKYVGGNMFEAFPTGDAILLKKVLHDWNDEGCLTILKRCKEAISSQDKVGRKLIIIDMVVRENEQVNDEASSLTKTQLFFDMLMLVLVAGKERREEEWAKLFLAAGFSSYKITPIVGLTSLIEVYP</sequence>
<dbReference type="InterPro" id="IPR029063">
    <property type="entry name" value="SAM-dependent_MTases_sf"/>
</dbReference>
<organism evidence="6 7">
    <name type="scientific">Gossypium arboreum</name>
    <name type="common">Tree cotton</name>
    <name type="synonym">Gossypium nanking</name>
    <dbReference type="NCBI Taxonomy" id="29729"/>
    <lineage>
        <taxon>Eukaryota</taxon>
        <taxon>Viridiplantae</taxon>
        <taxon>Streptophyta</taxon>
        <taxon>Embryophyta</taxon>
        <taxon>Tracheophyta</taxon>
        <taxon>Spermatophyta</taxon>
        <taxon>Magnoliopsida</taxon>
        <taxon>eudicotyledons</taxon>
        <taxon>Gunneridae</taxon>
        <taxon>Pentapetalae</taxon>
        <taxon>rosids</taxon>
        <taxon>malvids</taxon>
        <taxon>Malvales</taxon>
        <taxon>Malvaceae</taxon>
        <taxon>Malvoideae</taxon>
        <taxon>Gossypium</taxon>
    </lineage>
</organism>
<dbReference type="InterPro" id="IPR012967">
    <property type="entry name" value="COMT_dimerisation"/>
</dbReference>
<dbReference type="SUPFAM" id="SSF46785">
    <property type="entry name" value="Winged helix' DNA-binding domain"/>
    <property type="match status" value="2"/>
</dbReference>
<keyword evidence="3" id="KW-0949">S-adenosyl-L-methionine</keyword>
<feature type="domain" description="O-methyltransferase dimerisation" evidence="5">
    <location>
        <begin position="395"/>
        <end position="484"/>
    </location>
</feature>
<accession>A0ABR0NLE2</accession>
<feature type="domain" description="O-methyltransferase C-terminal" evidence="4">
    <location>
        <begin position="506"/>
        <end position="720"/>
    </location>
</feature>
<dbReference type="PANTHER" id="PTHR11746">
    <property type="entry name" value="O-METHYLTRANSFERASE"/>
    <property type="match status" value="1"/>
</dbReference>
<gene>
    <name evidence="6" type="ORF">PVK06_036303</name>
</gene>
<keyword evidence="2" id="KW-0808">Transferase</keyword>
<evidence type="ECO:0000259" key="4">
    <source>
        <dbReference type="Pfam" id="PF00891"/>
    </source>
</evidence>
<comment type="caution">
    <text evidence="6">The sequence shown here is derived from an EMBL/GenBank/DDBJ whole genome shotgun (WGS) entry which is preliminary data.</text>
</comment>
<dbReference type="InterPro" id="IPR036388">
    <property type="entry name" value="WH-like_DNA-bd_sf"/>
</dbReference>
<dbReference type="InterPro" id="IPR016461">
    <property type="entry name" value="COMT-like"/>
</dbReference>
<dbReference type="SUPFAM" id="SSF53335">
    <property type="entry name" value="S-adenosyl-L-methionine-dependent methyltransferases"/>
    <property type="match status" value="2"/>
</dbReference>
<feature type="domain" description="O-methyltransferase C-terminal" evidence="4">
    <location>
        <begin position="133"/>
        <end position="348"/>
    </location>
</feature>
<evidence type="ECO:0000256" key="3">
    <source>
        <dbReference type="ARBA" id="ARBA00022691"/>
    </source>
</evidence>
<keyword evidence="1" id="KW-0489">Methyltransferase</keyword>
<evidence type="ECO:0000313" key="6">
    <source>
        <dbReference type="EMBL" id="KAK5795049.1"/>
    </source>
</evidence>
<dbReference type="Gene3D" id="1.10.10.10">
    <property type="entry name" value="Winged helix-like DNA-binding domain superfamily/Winged helix DNA-binding domain"/>
    <property type="match status" value="2"/>
</dbReference>
<evidence type="ECO:0000256" key="2">
    <source>
        <dbReference type="ARBA" id="ARBA00022679"/>
    </source>
</evidence>
<dbReference type="InterPro" id="IPR036390">
    <property type="entry name" value="WH_DNA-bd_sf"/>
</dbReference>
<reference evidence="6 7" key="1">
    <citation type="submission" date="2023-03" db="EMBL/GenBank/DDBJ databases">
        <title>WGS of Gossypium arboreum.</title>
        <authorList>
            <person name="Yu D."/>
        </authorList>
    </citation>
    <scope>NUCLEOTIDE SEQUENCE [LARGE SCALE GENOMIC DNA]</scope>
    <source>
        <tissue evidence="6">Leaf</tissue>
    </source>
</reference>
<dbReference type="InterPro" id="IPR001077">
    <property type="entry name" value="COMT_C"/>
</dbReference>
<evidence type="ECO:0000313" key="7">
    <source>
        <dbReference type="Proteomes" id="UP001358586"/>
    </source>
</evidence>
<keyword evidence="7" id="KW-1185">Reference proteome</keyword>
<dbReference type="PROSITE" id="PS51683">
    <property type="entry name" value="SAM_OMT_II"/>
    <property type="match status" value="2"/>
</dbReference>
<dbReference type="Proteomes" id="UP001358586">
    <property type="component" value="Chromosome 10"/>
</dbReference>
<evidence type="ECO:0000256" key="1">
    <source>
        <dbReference type="ARBA" id="ARBA00022603"/>
    </source>
</evidence>
<feature type="domain" description="O-methyltransferase dimerisation" evidence="5">
    <location>
        <begin position="22"/>
        <end position="111"/>
    </location>
</feature>
<dbReference type="EMBL" id="JARKNE010000010">
    <property type="protein sequence ID" value="KAK5795049.1"/>
    <property type="molecule type" value="Genomic_DNA"/>
</dbReference>
<dbReference type="Pfam" id="PF00891">
    <property type="entry name" value="Methyltransf_2"/>
    <property type="match status" value="2"/>
</dbReference>
<evidence type="ECO:0000259" key="5">
    <source>
        <dbReference type="Pfam" id="PF08100"/>
    </source>
</evidence>
<dbReference type="Gene3D" id="3.40.50.150">
    <property type="entry name" value="Vaccinia Virus protein VP39"/>
    <property type="match status" value="2"/>
</dbReference>
<protein>
    <recommendedName>
        <fullName evidence="8">Trans-resveratrol di-O-methyltransferase-like</fullName>
    </recommendedName>
</protein>
<dbReference type="Pfam" id="PF08100">
    <property type="entry name" value="Dimerisation"/>
    <property type="match status" value="2"/>
</dbReference>